<protein>
    <submittedName>
        <fullName evidence="3">PDR/VanB family oxidoreductase</fullName>
    </submittedName>
</protein>
<evidence type="ECO:0000259" key="2">
    <source>
        <dbReference type="PROSITE" id="PS51384"/>
    </source>
</evidence>
<dbReference type="InterPro" id="IPR001041">
    <property type="entry name" value="2Fe-2S_ferredoxin-type"/>
</dbReference>
<dbReference type="CDD" id="cd06185">
    <property type="entry name" value="PDR_like"/>
    <property type="match status" value="1"/>
</dbReference>
<reference evidence="4" key="1">
    <citation type="journal article" date="2019" name="Int. J. Syst. Evol. Microbiol.">
        <title>The Global Catalogue of Microorganisms (GCM) 10K type strain sequencing project: providing services to taxonomists for standard genome sequencing and annotation.</title>
        <authorList>
            <consortium name="The Broad Institute Genomics Platform"/>
            <consortium name="The Broad Institute Genome Sequencing Center for Infectious Disease"/>
            <person name="Wu L."/>
            <person name="Ma J."/>
        </authorList>
    </citation>
    <scope>NUCLEOTIDE SEQUENCE [LARGE SCALE GENOMIC DNA]</scope>
    <source>
        <strain evidence="4">CGMCC 4.1434</strain>
    </source>
</reference>
<dbReference type="Pfam" id="PF00970">
    <property type="entry name" value="FAD_binding_6"/>
    <property type="match status" value="1"/>
</dbReference>
<dbReference type="PANTHER" id="PTHR30212:SF2">
    <property type="entry name" value="PROTEIN YIIM"/>
    <property type="match status" value="1"/>
</dbReference>
<proteinExistence type="predicted"/>
<gene>
    <name evidence="3" type="ORF">ACFPRA_03205</name>
</gene>
<dbReference type="InterPro" id="IPR006058">
    <property type="entry name" value="2Fe2S_fd_BS"/>
</dbReference>
<evidence type="ECO:0000259" key="1">
    <source>
        <dbReference type="PROSITE" id="PS51085"/>
    </source>
</evidence>
<feature type="domain" description="FAD-binding FR-type" evidence="2">
    <location>
        <begin position="4"/>
        <end position="110"/>
    </location>
</feature>
<dbReference type="RefSeq" id="WP_381430685.1">
    <property type="nucleotide sequence ID" value="NZ_JBHSNO010000002.1"/>
</dbReference>
<dbReference type="InterPro" id="IPR017927">
    <property type="entry name" value="FAD-bd_FR_type"/>
</dbReference>
<dbReference type="Proteomes" id="UP001596109">
    <property type="component" value="Unassembled WGS sequence"/>
</dbReference>
<dbReference type="Pfam" id="PF00175">
    <property type="entry name" value="NAD_binding_1"/>
    <property type="match status" value="1"/>
</dbReference>
<dbReference type="SUPFAM" id="SSF54292">
    <property type="entry name" value="2Fe-2S ferredoxin-like"/>
    <property type="match status" value="1"/>
</dbReference>
<dbReference type="InterPro" id="IPR039261">
    <property type="entry name" value="FNR_nucleotide-bd"/>
</dbReference>
<dbReference type="InterPro" id="IPR008333">
    <property type="entry name" value="Cbr1-like_FAD-bd_dom"/>
</dbReference>
<feature type="domain" description="2Fe-2S ferredoxin-type" evidence="1">
    <location>
        <begin position="236"/>
        <end position="323"/>
    </location>
</feature>
<dbReference type="InterPro" id="IPR036010">
    <property type="entry name" value="2Fe-2S_ferredoxin-like_sf"/>
</dbReference>
<dbReference type="PROSITE" id="PS51384">
    <property type="entry name" value="FAD_FR"/>
    <property type="match status" value="1"/>
</dbReference>
<dbReference type="InterPro" id="IPR012675">
    <property type="entry name" value="Beta-grasp_dom_sf"/>
</dbReference>
<dbReference type="CDD" id="cd00207">
    <property type="entry name" value="fer2"/>
    <property type="match status" value="1"/>
</dbReference>
<dbReference type="Gene3D" id="3.10.20.30">
    <property type="match status" value="1"/>
</dbReference>
<dbReference type="InterPro" id="IPR052353">
    <property type="entry name" value="Benzoxazolinone_Detox_Enz"/>
</dbReference>
<sequence length="323" mass="37039">MKIYGNVEMVVKKIEQITENVKRFYLYPTTNDKPLPAFTGGSHITTYVKDGDEVIERQYSLVSHPLERSHYSISIRRDDHSRGGSVFWHDRIQEGSHVTVSLPKNHFTLTYRAKHHVFYAAGIGITPFLTMMEDLERDGKTFELHYAARTKELCAYYDYLNEKYPGKCTFYFSRDEKPVRMTPDTMVNHRIGSHVYFCGPVKMVTEFKEAAKTFGYPEKSIHFELFAAVEGPRHPFVVELVQSKKVLEVTPDQTLLEALLQEGIDAPYSCKAGGCGQCELEVVAGEIDHRDIFFSDEERQERSIILSCCSRAKEGEEKLVLNV</sequence>
<comment type="caution">
    <text evidence="3">The sequence shown here is derived from an EMBL/GenBank/DDBJ whole genome shotgun (WGS) entry which is preliminary data.</text>
</comment>
<dbReference type="Gene3D" id="2.40.30.10">
    <property type="entry name" value="Translation factors"/>
    <property type="match status" value="1"/>
</dbReference>
<dbReference type="PRINTS" id="PR00409">
    <property type="entry name" value="PHDIOXRDTASE"/>
</dbReference>
<dbReference type="Pfam" id="PF00111">
    <property type="entry name" value="Fer2"/>
    <property type="match status" value="1"/>
</dbReference>
<dbReference type="SUPFAM" id="SSF52343">
    <property type="entry name" value="Ferredoxin reductase-like, C-terminal NADP-linked domain"/>
    <property type="match status" value="1"/>
</dbReference>
<name>A0ABW0THM6_9BACL</name>
<dbReference type="Gene3D" id="3.40.50.80">
    <property type="entry name" value="Nucleotide-binding domain of ferredoxin-NADP reductase (FNR) module"/>
    <property type="match status" value="1"/>
</dbReference>
<dbReference type="PROSITE" id="PS51085">
    <property type="entry name" value="2FE2S_FER_2"/>
    <property type="match status" value="1"/>
</dbReference>
<dbReference type="PANTHER" id="PTHR30212">
    <property type="entry name" value="PROTEIN YIIM"/>
    <property type="match status" value="1"/>
</dbReference>
<evidence type="ECO:0000313" key="3">
    <source>
        <dbReference type="EMBL" id="MFC5587915.1"/>
    </source>
</evidence>
<evidence type="ECO:0000313" key="4">
    <source>
        <dbReference type="Proteomes" id="UP001596109"/>
    </source>
</evidence>
<dbReference type="SUPFAM" id="SSF63380">
    <property type="entry name" value="Riboflavin synthase domain-like"/>
    <property type="match status" value="1"/>
</dbReference>
<keyword evidence="4" id="KW-1185">Reference proteome</keyword>
<organism evidence="3 4">
    <name type="scientific">Sporosarcina soli</name>
    <dbReference type="NCBI Taxonomy" id="334736"/>
    <lineage>
        <taxon>Bacteria</taxon>
        <taxon>Bacillati</taxon>
        <taxon>Bacillota</taxon>
        <taxon>Bacilli</taxon>
        <taxon>Bacillales</taxon>
        <taxon>Caryophanaceae</taxon>
        <taxon>Sporosarcina</taxon>
    </lineage>
</organism>
<dbReference type="PROSITE" id="PS00197">
    <property type="entry name" value="2FE2S_FER_1"/>
    <property type="match status" value="1"/>
</dbReference>
<accession>A0ABW0THM6</accession>
<dbReference type="InterPro" id="IPR001433">
    <property type="entry name" value="OxRdtase_FAD/NAD-bd"/>
</dbReference>
<dbReference type="InterPro" id="IPR017938">
    <property type="entry name" value="Riboflavin_synthase-like_b-brl"/>
</dbReference>
<dbReference type="EMBL" id="JBHSNO010000002">
    <property type="protein sequence ID" value="MFC5587915.1"/>
    <property type="molecule type" value="Genomic_DNA"/>
</dbReference>